<protein>
    <submittedName>
        <fullName evidence="8">C-type cytochrome</fullName>
    </submittedName>
</protein>
<keyword evidence="9" id="KW-1185">Reference proteome</keyword>
<feature type="domain" description="Cytochrome c" evidence="7">
    <location>
        <begin position="20"/>
        <end position="122"/>
    </location>
</feature>
<evidence type="ECO:0000256" key="3">
    <source>
        <dbReference type="ARBA" id="ARBA00022723"/>
    </source>
</evidence>
<proteinExistence type="predicted"/>
<dbReference type="RefSeq" id="WP_264771418.1">
    <property type="nucleotide sequence ID" value="NZ_JAPDOG010000004.1"/>
</dbReference>
<reference evidence="8 9" key="1">
    <citation type="submission" date="2022-10" db="EMBL/GenBank/DDBJ databases">
        <title>Defluviimonas sp. CAU 1641 isolated from mud.</title>
        <authorList>
            <person name="Kim W."/>
        </authorList>
    </citation>
    <scope>NUCLEOTIDE SEQUENCE [LARGE SCALE GENOMIC DNA]</scope>
    <source>
        <strain evidence="8 9">CAU 1641</strain>
    </source>
</reference>
<dbReference type="SUPFAM" id="SSF46626">
    <property type="entry name" value="Cytochrome c"/>
    <property type="match status" value="1"/>
</dbReference>
<keyword evidence="1" id="KW-0813">Transport</keyword>
<dbReference type="EMBL" id="JAPDOG010000004">
    <property type="protein sequence ID" value="MCW3781239.1"/>
    <property type="molecule type" value="Genomic_DNA"/>
</dbReference>
<keyword evidence="3 6" id="KW-0479">Metal-binding</keyword>
<evidence type="ECO:0000313" key="9">
    <source>
        <dbReference type="Proteomes" id="UP001207582"/>
    </source>
</evidence>
<keyword evidence="4" id="KW-0249">Electron transport</keyword>
<evidence type="ECO:0000256" key="4">
    <source>
        <dbReference type="ARBA" id="ARBA00022982"/>
    </source>
</evidence>
<dbReference type="InterPro" id="IPR036909">
    <property type="entry name" value="Cyt_c-like_dom_sf"/>
</dbReference>
<evidence type="ECO:0000313" key="8">
    <source>
        <dbReference type="EMBL" id="MCW3781239.1"/>
    </source>
</evidence>
<evidence type="ECO:0000256" key="2">
    <source>
        <dbReference type="ARBA" id="ARBA00022617"/>
    </source>
</evidence>
<dbReference type="PRINTS" id="PR00604">
    <property type="entry name" value="CYTCHRMECIAB"/>
</dbReference>
<keyword evidence="5 6" id="KW-0408">Iron</keyword>
<evidence type="ECO:0000256" key="6">
    <source>
        <dbReference type="PROSITE-ProRule" id="PRU00433"/>
    </source>
</evidence>
<evidence type="ECO:0000256" key="1">
    <source>
        <dbReference type="ARBA" id="ARBA00022448"/>
    </source>
</evidence>
<evidence type="ECO:0000256" key="5">
    <source>
        <dbReference type="ARBA" id="ARBA00023004"/>
    </source>
</evidence>
<comment type="caution">
    <text evidence="8">The sequence shown here is derived from an EMBL/GenBank/DDBJ whole genome shotgun (WGS) entry which is preliminary data.</text>
</comment>
<dbReference type="Proteomes" id="UP001207582">
    <property type="component" value="Unassembled WGS sequence"/>
</dbReference>
<dbReference type="Pfam" id="PF00034">
    <property type="entry name" value="Cytochrom_C"/>
    <property type="match status" value="1"/>
</dbReference>
<sequence length="129" mass="13882">MSQDVILPIPAPISDRLGTADADQGAIYFEKNCTGCHLFEPELGDSTGPNLSNVVGRDKASRPFPNGYSKTLLGLEGNWTYEDLNTFLSGPAITTPGTRMDSRGAPDETDRANLIAYLRTLSDDPVPLP</sequence>
<name>A0ABT3J1D8_9RHOB</name>
<dbReference type="PROSITE" id="PS51007">
    <property type="entry name" value="CYTC"/>
    <property type="match status" value="1"/>
</dbReference>
<dbReference type="PANTHER" id="PTHR11961">
    <property type="entry name" value="CYTOCHROME C"/>
    <property type="match status" value="1"/>
</dbReference>
<dbReference type="InterPro" id="IPR002327">
    <property type="entry name" value="Cyt_c_1A/1B"/>
</dbReference>
<keyword evidence="2 6" id="KW-0349">Heme</keyword>
<accession>A0ABT3J1D8</accession>
<dbReference type="InterPro" id="IPR009056">
    <property type="entry name" value="Cyt_c-like_dom"/>
</dbReference>
<gene>
    <name evidence="8" type="ORF">OM960_06515</name>
</gene>
<evidence type="ECO:0000259" key="7">
    <source>
        <dbReference type="PROSITE" id="PS51007"/>
    </source>
</evidence>
<dbReference type="Gene3D" id="1.10.760.10">
    <property type="entry name" value="Cytochrome c-like domain"/>
    <property type="match status" value="1"/>
</dbReference>
<organism evidence="8 9">
    <name type="scientific">Defluviimonas salinarum</name>
    <dbReference type="NCBI Taxonomy" id="2992147"/>
    <lineage>
        <taxon>Bacteria</taxon>
        <taxon>Pseudomonadati</taxon>
        <taxon>Pseudomonadota</taxon>
        <taxon>Alphaproteobacteria</taxon>
        <taxon>Rhodobacterales</taxon>
        <taxon>Paracoccaceae</taxon>
        <taxon>Albidovulum</taxon>
    </lineage>
</organism>